<gene>
    <name evidence="2" type="ORF">KGD84_19210</name>
</gene>
<evidence type="ECO:0000313" key="2">
    <source>
        <dbReference type="EMBL" id="QUX20628.1"/>
    </source>
</evidence>
<dbReference type="Proteomes" id="UP000676079">
    <property type="component" value="Chromosome"/>
</dbReference>
<name>A0ABX8BH02_9ACTN</name>
<keyword evidence="3" id="KW-1185">Reference proteome</keyword>
<dbReference type="EMBL" id="CP074133">
    <property type="protein sequence ID" value="QUX20628.1"/>
    <property type="molecule type" value="Genomic_DNA"/>
</dbReference>
<evidence type="ECO:0008006" key="4">
    <source>
        <dbReference type="Google" id="ProtNLM"/>
    </source>
</evidence>
<organism evidence="2 3">
    <name type="scientific">Nocardiopsis changdeensis</name>
    <dbReference type="NCBI Taxonomy" id="2831969"/>
    <lineage>
        <taxon>Bacteria</taxon>
        <taxon>Bacillati</taxon>
        <taxon>Actinomycetota</taxon>
        <taxon>Actinomycetes</taxon>
        <taxon>Streptosporangiales</taxon>
        <taxon>Nocardiopsidaceae</taxon>
        <taxon>Nocardiopsis</taxon>
    </lineage>
</organism>
<evidence type="ECO:0000313" key="3">
    <source>
        <dbReference type="Proteomes" id="UP000676079"/>
    </source>
</evidence>
<proteinExistence type="predicted"/>
<feature type="region of interest" description="Disordered" evidence="1">
    <location>
        <begin position="144"/>
        <end position="164"/>
    </location>
</feature>
<accession>A0ABX8BH02</accession>
<evidence type="ECO:0000256" key="1">
    <source>
        <dbReference type="SAM" id="MobiDB-lite"/>
    </source>
</evidence>
<reference evidence="2 3" key="1">
    <citation type="submission" date="2021-05" db="EMBL/GenBank/DDBJ databases">
        <title>Direct Submission.</title>
        <authorList>
            <person name="Li K."/>
            <person name="Gao J."/>
        </authorList>
    </citation>
    <scope>NUCLEOTIDE SEQUENCE [LARGE SCALE GENOMIC DNA]</scope>
    <source>
        <strain evidence="2 3">Mg02</strain>
    </source>
</reference>
<sequence length="238" mass="26775">MTTGPLATVEHEFLRLDLDLAELIDQIAAYTTVRPTTALQLRNLLLSGTIARQVRDRLWRRLVARAQEHEEWMVAALGMAMPALKVCARRLCRGLDPHHAQDVQEEMLLAFVVAVRAADTTWNRLPWTLCCRARRAGIRARKDAFAQHPATPRPEPRATPAGNPDQVLARAVRAGVLTADEAEVINRTRLEHLPLTHLAAERRASYWSLVKRRARAEKRLTEAIRSGRLSTESLLLVA</sequence>
<protein>
    <recommendedName>
        <fullName evidence="4">Sigma-70 family RNA polymerase sigma factor</fullName>
    </recommendedName>
</protein>
<dbReference type="RefSeq" id="WP_220561825.1">
    <property type="nucleotide sequence ID" value="NZ_CP074133.1"/>
</dbReference>